<name>A0A0Q1CH02_9FLAO</name>
<reference evidence="1 2" key="1">
    <citation type="submission" date="2015-04" db="EMBL/GenBank/DDBJ databases">
        <title>Complete genome of flavobacterium.</title>
        <authorList>
            <person name="Kwon Y.M."/>
            <person name="Kim S.-J."/>
        </authorList>
    </citation>
    <scope>NUCLEOTIDE SEQUENCE [LARGE SCALE GENOMIC DNA]</scope>
    <source>
        <strain evidence="1 2">DK169</strain>
    </source>
</reference>
<proteinExistence type="predicted"/>
<sequence length="152" mass="17622">MAKIYIASSWKNQHGVEMLTEELRDHGHNVVSWIENNYGENHNHVTKKFDFETWVNSAESDQSFDFDVNGAATCNIFIYYAPSGKDAAAECGICYGQRFFSKTIPMIALWSKGEDFGLMRKMFDYFCQRHYEVVPLVNQIEKEFLNPSKVKK</sequence>
<dbReference type="EMBL" id="LCTZ01000002">
    <property type="protein sequence ID" value="KQC30200.1"/>
    <property type="molecule type" value="Genomic_DNA"/>
</dbReference>
<evidence type="ECO:0008006" key="3">
    <source>
        <dbReference type="Google" id="ProtNLM"/>
    </source>
</evidence>
<dbReference type="AlphaFoldDB" id="A0A0Q1CH02"/>
<evidence type="ECO:0000313" key="1">
    <source>
        <dbReference type="EMBL" id="KQC30200.1"/>
    </source>
</evidence>
<dbReference type="Proteomes" id="UP000050827">
    <property type="component" value="Unassembled WGS sequence"/>
</dbReference>
<comment type="caution">
    <text evidence="1">The sequence shown here is derived from an EMBL/GenBank/DDBJ whole genome shotgun (WGS) entry which is preliminary data.</text>
</comment>
<accession>A0A0Q1CH02</accession>
<keyword evidence="2" id="KW-1185">Reference proteome</keyword>
<dbReference type="RefSeq" id="WP_055394814.1">
    <property type="nucleotide sequence ID" value="NZ_LCTZ01000002.1"/>
</dbReference>
<evidence type="ECO:0000313" key="2">
    <source>
        <dbReference type="Proteomes" id="UP000050827"/>
    </source>
</evidence>
<gene>
    <name evidence="1" type="ORF">AAY42_10160</name>
</gene>
<organism evidence="1 2">
    <name type="scientific">Flagellimonas eckloniae</name>
    <dbReference type="NCBI Taxonomy" id="346185"/>
    <lineage>
        <taxon>Bacteria</taxon>
        <taxon>Pseudomonadati</taxon>
        <taxon>Bacteroidota</taxon>
        <taxon>Flavobacteriia</taxon>
        <taxon>Flavobacteriales</taxon>
        <taxon>Flavobacteriaceae</taxon>
        <taxon>Flagellimonas</taxon>
    </lineage>
</organism>
<protein>
    <recommendedName>
        <fullName evidence="3">Nucleoside 2-deoxyribosyltransferase</fullName>
    </recommendedName>
</protein>
<dbReference type="OrthoDB" id="1807770at2"/>